<dbReference type="Pfam" id="PF17677">
    <property type="entry name" value="Glyco_hydro38C2"/>
    <property type="match status" value="1"/>
</dbReference>
<dbReference type="Pfam" id="PF01074">
    <property type="entry name" value="Glyco_hydro_38N"/>
    <property type="match status" value="1"/>
</dbReference>
<proteinExistence type="inferred from homology"/>
<dbReference type="Pfam" id="PF07748">
    <property type="entry name" value="Glyco_hydro_38C"/>
    <property type="match status" value="1"/>
</dbReference>
<evidence type="ECO:0000259" key="7">
    <source>
        <dbReference type="SMART" id="SM00872"/>
    </source>
</evidence>
<comment type="catalytic activity">
    <reaction evidence="1">
        <text>Hydrolysis of terminal, non-reducing alpha-D-mannose residues in alpha-D-mannosides.</text>
        <dbReference type="EC" id="3.2.1.24"/>
    </reaction>
</comment>
<evidence type="ECO:0000313" key="9">
    <source>
        <dbReference type="EMBL" id="CAD9233207.1"/>
    </source>
</evidence>
<dbReference type="InterPro" id="IPR000602">
    <property type="entry name" value="Glyco_hydro_38_N"/>
</dbReference>
<keyword evidence="4" id="KW-0479">Metal-binding</keyword>
<dbReference type="GO" id="GO:0006013">
    <property type="term" value="P:mannose metabolic process"/>
    <property type="evidence" value="ECO:0007669"/>
    <property type="project" value="InterPro"/>
</dbReference>
<dbReference type="EMBL" id="HBGH01009506">
    <property type="protein sequence ID" value="CAD9233206.1"/>
    <property type="molecule type" value="Transcribed_RNA"/>
</dbReference>
<protein>
    <recommendedName>
        <fullName evidence="3">alpha-mannosidase</fullName>
        <ecNumber evidence="3">3.2.1.24</ecNumber>
    </recommendedName>
</protein>
<sequence>MTLEYKNSWIALERIGKFTGWNGSDTSGPGIAAPGRRDQSLVGRVWQDREPVVPVLAWKAPGRIGFSDAMAEVTTGRTDVRIGDVFGPSWATWWFKLDLEVPARFEGKEVHLIWDSNSEAMVWSASGEPLQGLCGGDRDRRVDYMVLQKAEGGECLTLWIEMACNAMFGNGNGGDIEPVDENRTFTLADCALAVFDREAWGLLCDLTVIEGMSKHLPETHLRKSSALYHGSKVVNACILDDRSTWQEAKRIAKEFLDVPNGGAQGIIYAMGHCHIDTAWLWNYDETKRKCARSWATQIRNMEIYPDFKFVCSQAQQMEWVRESYPNLWANVKEFAKKGQFIPVGGSWVEFDANIPSGESMVRQLLLGQQFFEAEFGTISDIFWLPDTFGISGSLPQLLLQAGLRNFVTQKLSWNLFNKFPHSTFLWEGIDGSQVLAHFPPADTYNSNGSVEEVLRSVTKNKDNMIFPRSMLLYGRGDGGGGPHPPMMESLSRMSDVDGLPRVQFAGPESFFSDLRASNVVGEMPRWVGELYFELHRGTFTSQAKTKWGNRKSELLLREAELCLSLAACSKASLAYPRHQLAELWKKVALNQFHDVIPGSSIGIVYADAEALYRDVMTKSQDHIGLARNSLLSVSSSLEPTPSDSKAVFYFEPSGLSLGKLATVEVETKIARDLGPEYCQETNDGSLVILERKEVLGVTRSRVLTLDHAPGVNVIESSTGFVLESSLVRVEIDNIGQIVSLEFEGRQCIHETSRGNQICVYDDNPLFWDAWDVEVYHHEKRLNLVRPHESGRVLERGPLRAMVEFRKSVGDKSYIRQCISLTATSPCLLFDTHVDWHENRKILKAEFPTSVRSMLASYETQFGYIQRPTHWNTSWDIAKFEVCGQRFSDLSEHGFGLALLNDCKYGYSTRDHIMRLTLLRAPKAPDDQCDMGEHHFSYGLLPHANGFPCIDVVSAAKDFNAPPTVLSTQVGLDLGIILTSEKVDHGVVVETVKMSEADPDTVLIVRLYESLGGHAKVYLRTVGVEFDTWLLTDILERNISSPKPMNGSIELKLKPFEVMTVRLQ</sequence>
<dbReference type="SUPFAM" id="SSF88688">
    <property type="entry name" value="Families 57/38 glycoside transferase middle domain"/>
    <property type="match status" value="1"/>
</dbReference>
<dbReference type="FunFam" id="3.20.110.10:FF:000002">
    <property type="entry name" value="alpha-mannosidase 2C1 isoform X1"/>
    <property type="match status" value="1"/>
</dbReference>
<evidence type="ECO:0000256" key="3">
    <source>
        <dbReference type="ARBA" id="ARBA00012752"/>
    </source>
</evidence>
<accession>A0A6T6BV95</accession>
<dbReference type="SMART" id="SM00872">
    <property type="entry name" value="Alpha-mann_mid"/>
    <property type="match status" value="1"/>
</dbReference>
<dbReference type="InterPro" id="IPR041147">
    <property type="entry name" value="GH38_C"/>
</dbReference>
<dbReference type="Pfam" id="PF22907">
    <property type="entry name" value="Ams1-like_1st"/>
    <property type="match status" value="1"/>
</dbReference>
<dbReference type="Gene3D" id="3.20.110.10">
    <property type="entry name" value="Glycoside hydrolase 38, N terminal domain"/>
    <property type="match status" value="1"/>
</dbReference>
<dbReference type="FunFam" id="1.20.1270.50:FF:000004">
    <property type="entry name" value="alpha-mannosidase 2C1 isoform X1"/>
    <property type="match status" value="1"/>
</dbReference>
<dbReference type="PANTHER" id="PTHR46017">
    <property type="entry name" value="ALPHA-MANNOSIDASE 2C1"/>
    <property type="match status" value="1"/>
</dbReference>
<organism evidence="8">
    <name type="scientific">Compsopogon caeruleus</name>
    <dbReference type="NCBI Taxonomy" id="31354"/>
    <lineage>
        <taxon>Eukaryota</taxon>
        <taxon>Rhodophyta</taxon>
        <taxon>Compsopogonophyceae</taxon>
        <taxon>Compsopogonales</taxon>
        <taxon>Compsopogonaceae</taxon>
        <taxon>Compsopogon</taxon>
    </lineage>
</organism>
<reference evidence="8" key="1">
    <citation type="submission" date="2021-01" db="EMBL/GenBank/DDBJ databases">
        <authorList>
            <person name="Corre E."/>
            <person name="Pelletier E."/>
            <person name="Niang G."/>
            <person name="Scheremetjew M."/>
            <person name="Finn R."/>
            <person name="Kale V."/>
            <person name="Holt S."/>
            <person name="Cochrane G."/>
            <person name="Meng A."/>
            <person name="Brown T."/>
            <person name="Cohen L."/>
        </authorList>
    </citation>
    <scope>NUCLEOTIDE SEQUENCE</scope>
    <source>
        <strain evidence="8">SAG 36.94</strain>
    </source>
</reference>
<dbReference type="GO" id="GO:0009313">
    <property type="term" value="P:oligosaccharide catabolic process"/>
    <property type="evidence" value="ECO:0007669"/>
    <property type="project" value="TreeGrafter"/>
</dbReference>
<evidence type="ECO:0000256" key="6">
    <source>
        <dbReference type="ARBA" id="ARBA00023295"/>
    </source>
</evidence>
<evidence type="ECO:0000256" key="5">
    <source>
        <dbReference type="ARBA" id="ARBA00022801"/>
    </source>
</evidence>
<evidence type="ECO:0000313" key="8">
    <source>
        <dbReference type="EMBL" id="CAD9233206.1"/>
    </source>
</evidence>
<dbReference type="FunFam" id="2.70.98.30:FF:000001">
    <property type="entry name" value="alpha-mannosidase 2C1 isoform X2"/>
    <property type="match status" value="1"/>
</dbReference>
<keyword evidence="5" id="KW-0378">Hydrolase</keyword>
<evidence type="ECO:0000256" key="1">
    <source>
        <dbReference type="ARBA" id="ARBA00000365"/>
    </source>
</evidence>
<dbReference type="SUPFAM" id="SSF88713">
    <property type="entry name" value="Glycoside hydrolase/deacetylase"/>
    <property type="match status" value="1"/>
</dbReference>
<dbReference type="SUPFAM" id="SSF74650">
    <property type="entry name" value="Galactose mutarotase-like"/>
    <property type="match status" value="1"/>
</dbReference>
<dbReference type="Pfam" id="PF09261">
    <property type="entry name" value="Alpha-mann_mid"/>
    <property type="match status" value="1"/>
</dbReference>
<evidence type="ECO:0000256" key="4">
    <source>
        <dbReference type="ARBA" id="ARBA00022723"/>
    </source>
</evidence>
<dbReference type="InterPro" id="IPR015341">
    <property type="entry name" value="Glyco_hydro_38_cen"/>
</dbReference>
<dbReference type="Gene3D" id="1.20.1270.50">
    <property type="entry name" value="Glycoside hydrolase family 38, central domain"/>
    <property type="match status" value="1"/>
</dbReference>
<dbReference type="Gene3D" id="2.70.98.30">
    <property type="entry name" value="Golgi alpha-mannosidase II, domain 4"/>
    <property type="match status" value="1"/>
</dbReference>
<feature type="domain" description="Glycoside hydrolase family 38 central" evidence="7">
    <location>
        <begin position="533"/>
        <end position="612"/>
    </location>
</feature>
<dbReference type="GO" id="GO:0004559">
    <property type="term" value="F:alpha-mannosidase activity"/>
    <property type="evidence" value="ECO:0007669"/>
    <property type="project" value="UniProtKB-EC"/>
</dbReference>
<dbReference type="InterPro" id="IPR011682">
    <property type="entry name" value="Glyco_hydro_38_C"/>
</dbReference>
<name>A0A6T6BV95_9RHOD</name>
<keyword evidence="6" id="KW-0326">Glycosidase</keyword>
<dbReference type="InterPro" id="IPR027291">
    <property type="entry name" value="Glyco_hydro_38_N_sf"/>
</dbReference>
<dbReference type="PANTHER" id="PTHR46017:SF1">
    <property type="entry name" value="ALPHA-MANNOSIDASE 2C1"/>
    <property type="match status" value="1"/>
</dbReference>
<dbReference type="InterPro" id="IPR037094">
    <property type="entry name" value="Glyco_hydro_38_cen_sf"/>
</dbReference>
<gene>
    <name evidence="8" type="ORF">CCAE0312_LOCUS5291</name>
    <name evidence="9" type="ORF">CCAE0312_LOCUS5292</name>
</gene>
<comment type="similarity">
    <text evidence="2">Belongs to the glycosyl hydrolase 38 family.</text>
</comment>
<dbReference type="AlphaFoldDB" id="A0A6T6BV95"/>
<dbReference type="InterPro" id="IPR011330">
    <property type="entry name" value="Glyco_hydro/deAcase_b/a-brl"/>
</dbReference>
<dbReference type="InterPro" id="IPR011013">
    <property type="entry name" value="Gal_mutarotase_sf_dom"/>
</dbReference>
<evidence type="ECO:0000256" key="2">
    <source>
        <dbReference type="ARBA" id="ARBA00009792"/>
    </source>
</evidence>
<dbReference type="EC" id="3.2.1.24" evidence="3"/>
<dbReference type="InterPro" id="IPR054723">
    <property type="entry name" value="Ams1-like_N"/>
</dbReference>
<dbReference type="GO" id="GO:0030246">
    <property type="term" value="F:carbohydrate binding"/>
    <property type="evidence" value="ECO:0007669"/>
    <property type="project" value="InterPro"/>
</dbReference>
<dbReference type="GO" id="GO:0046872">
    <property type="term" value="F:metal ion binding"/>
    <property type="evidence" value="ECO:0007669"/>
    <property type="project" value="UniProtKB-KW"/>
</dbReference>
<dbReference type="EMBL" id="HBGH01009507">
    <property type="protein sequence ID" value="CAD9233207.1"/>
    <property type="molecule type" value="Transcribed_RNA"/>
</dbReference>
<dbReference type="InterPro" id="IPR028995">
    <property type="entry name" value="Glyco_hydro_57/38_cen_sf"/>
</dbReference>